<accession>V5YS39</accession>
<proteinExistence type="predicted"/>
<protein>
    <submittedName>
        <fullName evidence="2">Putative non-ribosomal peptide synthethase</fullName>
    </submittedName>
</protein>
<dbReference type="SUPFAM" id="SSF52777">
    <property type="entry name" value="CoA-dependent acyltransferases"/>
    <property type="match status" value="2"/>
</dbReference>
<dbReference type="Gene3D" id="3.30.559.30">
    <property type="entry name" value="Nonribosomal peptide synthetase, condensation domain"/>
    <property type="match status" value="1"/>
</dbReference>
<dbReference type="AlphaFoldDB" id="V5YS39"/>
<dbReference type="InterPro" id="IPR001242">
    <property type="entry name" value="Condensation_dom"/>
</dbReference>
<gene>
    <name evidence="2" type="primary">sphW</name>
</gene>
<dbReference type="InterPro" id="IPR023213">
    <property type="entry name" value="CAT-like_dom_sf"/>
</dbReference>
<dbReference type="Gene3D" id="3.30.559.10">
    <property type="entry name" value="Chloramphenicol acetyltransferase-like domain"/>
    <property type="match status" value="1"/>
</dbReference>
<dbReference type="GO" id="GO:0008610">
    <property type="term" value="P:lipid biosynthetic process"/>
    <property type="evidence" value="ECO:0007669"/>
    <property type="project" value="UniProtKB-ARBA"/>
</dbReference>
<dbReference type="EMBL" id="AB830104">
    <property type="protein sequence ID" value="BAO20202.1"/>
    <property type="molecule type" value="Genomic_DNA"/>
</dbReference>
<dbReference type="Pfam" id="PF00668">
    <property type="entry name" value="Condensation"/>
    <property type="match status" value="1"/>
</dbReference>
<sequence length="393" mass="42965">MFALSKTADPGRLKSAVTRLLARHTTLRTSYLPGRTDVGVVTPASSLDVRAEALELDPERPEALLRLAMEPFSLDAPQRMRAIGLVLPDRSFAAALVVDHLCCDGISATVLASDLFSRYHEDHGVGDKPDISYARFAREQRAELLDGRNATAQKYWEAEYDAWGWGRPRCPLARRPGDGEGRDGGARFTYRLGDDAKNGLDGLAIRHRTTRFIVLAAVMLQQFVDEADLDAAGLSTDYHGRTRPWVQSTAGLFAHSLDLHLSRAEAGSLDTAIPALRDRMAERTAMAVPRSAITSGERPAVADSSGTAEAPLYFTNSPLGLRAPGQSQGWAPSASVLDPRPYMQPPRRRLSIELESPQEGVALNVGMNRRHFDPERVSEFLDQVSGRLSKAAL</sequence>
<evidence type="ECO:0000259" key="1">
    <source>
        <dbReference type="Pfam" id="PF00668"/>
    </source>
</evidence>
<name>V5YS39_9ACTN</name>
<organism evidence="2">
    <name type="scientific">Sphaerisporangium sp. SANK 60911</name>
    <dbReference type="NCBI Taxonomy" id="1354075"/>
    <lineage>
        <taxon>Bacteria</taxon>
        <taxon>Bacillati</taxon>
        <taxon>Actinomycetota</taxon>
        <taxon>Actinomycetes</taxon>
        <taxon>Streptosporangiales</taxon>
        <taxon>Streptosporangiaceae</taxon>
        <taxon>Sphaerisporangium</taxon>
    </lineage>
</organism>
<evidence type="ECO:0000313" key="2">
    <source>
        <dbReference type="EMBL" id="BAO20202.1"/>
    </source>
</evidence>
<dbReference type="GO" id="GO:0003824">
    <property type="term" value="F:catalytic activity"/>
    <property type="evidence" value="ECO:0007669"/>
    <property type="project" value="InterPro"/>
</dbReference>
<feature type="domain" description="Condensation" evidence="1">
    <location>
        <begin position="1"/>
        <end position="389"/>
    </location>
</feature>
<reference evidence="2" key="1">
    <citation type="journal article" date="2013" name="Angew. Chem. Int. Ed. Engl.">
        <title>Structure-based Gene Targeting Discovery of Sphaerimicin, a Bacterial Translocase I inhibitor.</title>
        <authorList>
            <person name="Funabashi M."/>
            <person name="Baba S."/>
            <person name="Takatsu T."/>
            <person name="Kizuka M."/>
            <person name="Ohata Y."/>
            <person name="Tanaka M."/>
            <person name="Nonaka K."/>
            <person name="Spork A.P."/>
            <person name="Ducho C."/>
            <person name="Chen W.C.L."/>
            <person name="Van Lanen S.G."/>
        </authorList>
    </citation>
    <scope>NUCLEOTIDE SEQUENCE</scope>
    <source>
        <strain evidence="2">SANK 60911</strain>
    </source>
</reference>